<accession>A0A0K3A124</accession>
<dbReference type="PANTHER" id="PTHR32305">
    <property type="match status" value="1"/>
</dbReference>
<dbReference type="InterPro" id="IPR022385">
    <property type="entry name" value="Rhs_assc_core"/>
</dbReference>
<reference evidence="1 2" key="1">
    <citation type="submission" date="2015-07" db="EMBL/GenBank/DDBJ databases">
        <authorList>
            <person name="Noorani M."/>
        </authorList>
    </citation>
    <scope>NUCLEOTIDE SEQUENCE [LARGE SCALE GENOMIC DNA]</scope>
    <source>
        <strain evidence="1">LMG728</strain>
    </source>
</reference>
<dbReference type="NCBIfam" id="TIGR03696">
    <property type="entry name" value="Rhs_assc_core"/>
    <property type="match status" value="1"/>
</dbReference>
<dbReference type="Gene3D" id="2.180.10.10">
    <property type="entry name" value="RHS repeat-associated core"/>
    <property type="match status" value="1"/>
</dbReference>
<name>A0A0K3A124_9XANT</name>
<dbReference type="InterPro" id="IPR050708">
    <property type="entry name" value="T6SS_VgrG/RHS"/>
</dbReference>
<gene>
    <name evidence="1" type="ORF">XTPLMG728_2466</name>
</gene>
<dbReference type="AlphaFoldDB" id="A0A0K3A124"/>
<dbReference type="EMBL" id="CXOK01000077">
    <property type="protein sequence ID" value="CTP90144.1"/>
    <property type="molecule type" value="Genomic_DNA"/>
</dbReference>
<evidence type="ECO:0000313" key="2">
    <source>
        <dbReference type="Proteomes" id="UP000041247"/>
    </source>
</evidence>
<organism evidence="1 2">
    <name type="scientific">Xanthomonas graminis pv. poae</name>
    <dbReference type="NCBI Taxonomy" id="227946"/>
    <lineage>
        <taxon>Bacteria</taxon>
        <taxon>Pseudomonadati</taxon>
        <taxon>Pseudomonadota</taxon>
        <taxon>Gammaproteobacteria</taxon>
        <taxon>Lysobacterales</taxon>
        <taxon>Lysobacteraceae</taxon>
        <taxon>Xanthomonas</taxon>
        <taxon>Xanthomonas translucens group</taxon>
        <taxon>Xanthomonas graminis</taxon>
    </lineage>
</organism>
<protein>
    <submittedName>
        <fullName evidence="1">RHS repeat-associated core domain-containing protein</fullName>
    </submittedName>
</protein>
<evidence type="ECO:0000313" key="1">
    <source>
        <dbReference type="EMBL" id="CTP90144.1"/>
    </source>
</evidence>
<proteinExistence type="predicted"/>
<dbReference type="Proteomes" id="UP000041247">
    <property type="component" value="Unassembled WGS sequence"/>
</dbReference>
<dbReference type="PANTHER" id="PTHR32305:SF15">
    <property type="entry name" value="PROTEIN RHSA-RELATED"/>
    <property type="match status" value="1"/>
</dbReference>
<sequence>MSQAKRSGTLAMEYRYNDRGEQVRRFLGTTNTYTVYDEAGHWLGDYDSNGKALQQAIWLDDLPVGVLAGTALNYVQPDHLGTPRTVIDPVRDVAIWKWDIKGEAFGNTPPDQDADRDGTPFVFGMRFPGQRYDGATGLNQNYFRDYDSGTGSYVESDPSGLLGGISTFAYGGSNALYQLDIFGLANSGVTTKIPGGKPTTVRIDNPHVDGQQRHAHVCERGCKEIVVNEDGSGSHGTDPRDLKNRVRAFLRGNGFNVSVCAGATFLAKGVARDRCLKGDASMCEIFKALGGEVIDDSTIGI</sequence>